<dbReference type="GO" id="GO:0016757">
    <property type="term" value="F:glycosyltransferase activity"/>
    <property type="evidence" value="ECO:0007669"/>
    <property type="project" value="UniProtKB-KW"/>
</dbReference>
<feature type="transmembrane region" description="Helical" evidence="9">
    <location>
        <begin position="122"/>
        <end position="142"/>
    </location>
</feature>
<evidence type="ECO:0000256" key="5">
    <source>
        <dbReference type="ARBA" id="ARBA00022692"/>
    </source>
</evidence>
<evidence type="ECO:0000256" key="3">
    <source>
        <dbReference type="ARBA" id="ARBA00022676"/>
    </source>
</evidence>
<keyword evidence="5 9" id="KW-0812">Transmembrane</keyword>
<comment type="caution">
    <text evidence="10">The sequence shown here is derived from an EMBL/GenBank/DDBJ whole genome shotgun (WGS) entry which is preliminary data.</text>
</comment>
<feature type="compositionally biased region" description="Pro residues" evidence="8">
    <location>
        <begin position="536"/>
        <end position="545"/>
    </location>
</feature>
<feature type="transmembrane region" description="Helical" evidence="9">
    <location>
        <begin position="30"/>
        <end position="48"/>
    </location>
</feature>
<dbReference type="PANTHER" id="PTHR33908">
    <property type="entry name" value="MANNOSYLTRANSFERASE YKCB-RELATED"/>
    <property type="match status" value="1"/>
</dbReference>
<dbReference type="AlphaFoldDB" id="A0ABD5JGP6"/>
<dbReference type="PANTHER" id="PTHR33908:SF3">
    <property type="entry name" value="UNDECAPRENYL PHOSPHATE-ALPHA-4-AMINO-4-DEOXY-L-ARABINOSE ARABINOSYL TRANSFERASE"/>
    <property type="match status" value="1"/>
</dbReference>
<keyword evidence="3 10" id="KW-0328">Glycosyltransferase</keyword>
<keyword evidence="7 9" id="KW-0472">Membrane</keyword>
<feature type="transmembrane region" description="Helical" evidence="9">
    <location>
        <begin position="181"/>
        <end position="211"/>
    </location>
</feature>
<reference evidence="10 11" key="1">
    <citation type="submission" date="2023-11" db="EMBL/GenBank/DDBJ databases">
        <title>30 novel species of actinomycetes from the DSMZ collection.</title>
        <authorList>
            <person name="Nouioui I."/>
        </authorList>
    </citation>
    <scope>NUCLEOTIDE SEQUENCE [LARGE SCALE GENOMIC DNA]</scope>
    <source>
        <strain evidence="10 11">DSM 41602</strain>
    </source>
</reference>
<comment type="subcellular location">
    <subcellularLocation>
        <location evidence="1">Cell membrane</location>
        <topology evidence="1">Multi-pass membrane protein</topology>
    </subcellularLocation>
</comment>
<keyword evidence="4 10" id="KW-0808">Transferase</keyword>
<dbReference type="GO" id="GO:0009103">
    <property type="term" value="P:lipopolysaccharide biosynthetic process"/>
    <property type="evidence" value="ECO:0007669"/>
    <property type="project" value="UniProtKB-ARBA"/>
</dbReference>
<evidence type="ECO:0000256" key="4">
    <source>
        <dbReference type="ARBA" id="ARBA00022679"/>
    </source>
</evidence>
<feature type="transmembrane region" description="Helical" evidence="9">
    <location>
        <begin position="313"/>
        <end position="331"/>
    </location>
</feature>
<organism evidence="10 11">
    <name type="scientific">Streptomyces antimycoticus</name>
    <dbReference type="NCBI Taxonomy" id="68175"/>
    <lineage>
        <taxon>Bacteria</taxon>
        <taxon>Bacillati</taxon>
        <taxon>Actinomycetota</taxon>
        <taxon>Actinomycetes</taxon>
        <taxon>Kitasatosporales</taxon>
        <taxon>Streptomycetaceae</taxon>
        <taxon>Streptomyces</taxon>
        <taxon>Streptomyces violaceusniger group</taxon>
    </lineage>
</organism>
<sequence length="545" mass="57850">MSVAERGPAVARTVFPPVPARRRSAGPAKAVVVIAPLSLTIALGLWGIRRKNTMWGDESVTYQLAHRDLSRIWLTAQQIDLVHALYYTVMHEIFGLFGGGLLTLRLPSVLAMSVAASGIGLLGLRLAGPRAGLLAGLVFPLLPQVQKYAQEGRSYAMVCALVTWATYALVVSVPHRARWRWAVYGFTMLLACLLHEFAVLALVAHGVTLVVSRVPRPVLRAWSVTAAGVVAGLLPLAIRSAGQSGQVSWIGGPVRLRYFLVVAVVGVACARARLGVRGPVRLSVLAVPILVLPGLLLLIASLVKPLFVDRYVLYSNIGIALLLGAWMDYFHRRRSSRTVWIAAVAVLAALVPPSLSLRTPQSRSNDVTAVGAAVREEGRPGDGLLYLSGQYRAFTAASPGDTRFLTDLALAQDAVSSNTLAGVELPAQDIAARMLEFDRIVAVRGPAGAQSPTNPQEEAKTSTLRRYFREYGTTHVNGARVTVYVRGHAPSPKAGAGSDSPGASGGVMVSRARLSTSARAGRTGGGPAVTSSSPRWVPPAEPMSA</sequence>
<protein>
    <submittedName>
        <fullName evidence="10">Glycosyltransferase family 39 protein</fullName>
        <ecNumber evidence="10">2.4.-.-</ecNumber>
    </submittedName>
</protein>
<proteinExistence type="predicted"/>
<evidence type="ECO:0000313" key="11">
    <source>
        <dbReference type="Proteomes" id="UP001354649"/>
    </source>
</evidence>
<dbReference type="Proteomes" id="UP001354649">
    <property type="component" value="Unassembled WGS sequence"/>
</dbReference>
<evidence type="ECO:0000256" key="6">
    <source>
        <dbReference type="ARBA" id="ARBA00022989"/>
    </source>
</evidence>
<dbReference type="EMBL" id="JAZBJQ010000017">
    <property type="protein sequence ID" value="MEE4586349.1"/>
    <property type="molecule type" value="Genomic_DNA"/>
</dbReference>
<evidence type="ECO:0000256" key="9">
    <source>
        <dbReference type="SAM" id="Phobius"/>
    </source>
</evidence>
<feature type="transmembrane region" description="Helical" evidence="9">
    <location>
        <begin position="283"/>
        <end position="307"/>
    </location>
</feature>
<evidence type="ECO:0000256" key="2">
    <source>
        <dbReference type="ARBA" id="ARBA00022475"/>
    </source>
</evidence>
<feature type="transmembrane region" description="Helical" evidence="9">
    <location>
        <begin position="218"/>
        <end position="238"/>
    </location>
</feature>
<feature type="region of interest" description="Disordered" evidence="8">
    <location>
        <begin position="491"/>
        <end position="545"/>
    </location>
</feature>
<feature type="transmembrane region" description="Helical" evidence="9">
    <location>
        <begin position="154"/>
        <end position="175"/>
    </location>
</feature>
<dbReference type="GO" id="GO:0005886">
    <property type="term" value="C:plasma membrane"/>
    <property type="evidence" value="ECO:0007669"/>
    <property type="project" value="UniProtKB-SubCell"/>
</dbReference>
<dbReference type="EC" id="2.4.-.-" evidence="10"/>
<evidence type="ECO:0000313" key="10">
    <source>
        <dbReference type="EMBL" id="MEE4586349.1"/>
    </source>
</evidence>
<evidence type="ECO:0000256" key="1">
    <source>
        <dbReference type="ARBA" id="ARBA00004651"/>
    </source>
</evidence>
<evidence type="ECO:0000256" key="7">
    <source>
        <dbReference type="ARBA" id="ARBA00023136"/>
    </source>
</evidence>
<name>A0ABD5JGP6_9ACTN</name>
<feature type="compositionally biased region" description="Low complexity" evidence="8">
    <location>
        <begin position="491"/>
        <end position="502"/>
    </location>
</feature>
<feature type="transmembrane region" description="Helical" evidence="9">
    <location>
        <begin position="338"/>
        <end position="355"/>
    </location>
</feature>
<keyword evidence="2" id="KW-1003">Cell membrane</keyword>
<keyword evidence="6 9" id="KW-1133">Transmembrane helix</keyword>
<dbReference type="InterPro" id="IPR050297">
    <property type="entry name" value="LipidA_mod_glycosyltrf_83"/>
</dbReference>
<accession>A0ABD5JGP6</accession>
<gene>
    <name evidence="10" type="ORF">V2K49_24945</name>
</gene>
<evidence type="ECO:0000256" key="8">
    <source>
        <dbReference type="SAM" id="MobiDB-lite"/>
    </source>
</evidence>
<feature type="transmembrane region" description="Helical" evidence="9">
    <location>
        <begin position="93"/>
        <end position="116"/>
    </location>
</feature>
<feature type="transmembrane region" description="Helical" evidence="9">
    <location>
        <begin position="258"/>
        <end position="276"/>
    </location>
</feature>